<organism evidence="5 6">
    <name type="scientific">Candidatus Roizmanbacteria bacterium CG10_big_fil_rev_8_21_14_0_10_45_7</name>
    <dbReference type="NCBI Taxonomy" id="1974854"/>
    <lineage>
        <taxon>Bacteria</taxon>
        <taxon>Candidatus Roizmaniibacteriota</taxon>
    </lineage>
</organism>
<keyword evidence="2" id="KW-0133">Cell shape</keyword>
<dbReference type="SUPFAM" id="SSF53244">
    <property type="entry name" value="MurD-like peptide ligases, peptide-binding domain"/>
    <property type="match status" value="1"/>
</dbReference>
<dbReference type="InterPro" id="IPR013221">
    <property type="entry name" value="Mur_ligase_cen"/>
</dbReference>
<dbReference type="PANTHER" id="PTHR23135">
    <property type="entry name" value="MUR LIGASE FAMILY MEMBER"/>
    <property type="match status" value="1"/>
</dbReference>
<proteinExistence type="inferred from homology"/>
<comment type="subcellular location">
    <subcellularLocation>
        <location evidence="2">Cytoplasm</location>
    </subcellularLocation>
</comment>
<dbReference type="Gene3D" id="3.90.190.20">
    <property type="entry name" value="Mur ligase, C-terminal domain"/>
    <property type="match status" value="1"/>
</dbReference>
<dbReference type="InterPro" id="IPR005761">
    <property type="entry name" value="UDP-N-AcMur-Glu-dNH2Pim_ligase"/>
</dbReference>
<dbReference type="AlphaFoldDB" id="A0A2M8KUP3"/>
<keyword evidence="2" id="KW-0132">Cell division</keyword>
<feature type="domain" description="Mur ligase central" evidence="4">
    <location>
        <begin position="1"/>
        <end position="152"/>
    </location>
</feature>
<dbReference type="GO" id="GO:0009252">
    <property type="term" value="P:peptidoglycan biosynthetic process"/>
    <property type="evidence" value="ECO:0007669"/>
    <property type="project" value="UniProtKB-UniPathway"/>
</dbReference>
<evidence type="ECO:0000259" key="3">
    <source>
        <dbReference type="Pfam" id="PF02875"/>
    </source>
</evidence>
<dbReference type="GO" id="GO:0016881">
    <property type="term" value="F:acid-amino acid ligase activity"/>
    <property type="evidence" value="ECO:0007669"/>
    <property type="project" value="InterPro"/>
</dbReference>
<dbReference type="InterPro" id="IPR004101">
    <property type="entry name" value="Mur_ligase_C"/>
</dbReference>
<protein>
    <recommendedName>
        <fullName evidence="7">UDP-N-acetylmuramoyl-L-alanyl-D-glutamate--2, 6-diaminopimelate ligase</fullName>
    </recommendedName>
</protein>
<dbReference type="InterPro" id="IPR036565">
    <property type="entry name" value="Mur-like_cat_sf"/>
</dbReference>
<dbReference type="GO" id="GO:0071555">
    <property type="term" value="P:cell wall organization"/>
    <property type="evidence" value="ECO:0007669"/>
    <property type="project" value="UniProtKB-KW"/>
</dbReference>
<dbReference type="EMBL" id="PFEE01000051">
    <property type="protein sequence ID" value="PJE63621.1"/>
    <property type="molecule type" value="Genomic_DNA"/>
</dbReference>
<comment type="similarity">
    <text evidence="1">Belongs to the MurCDEF family. MurE subfamily.</text>
</comment>
<accession>A0A2M8KUP3</accession>
<dbReference type="Pfam" id="PF08245">
    <property type="entry name" value="Mur_ligase_M"/>
    <property type="match status" value="1"/>
</dbReference>
<evidence type="ECO:0008006" key="7">
    <source>
        <dbReference type="Google" id="ProtNLM"/>
    </source>
</evidence>
<comment type="caution">
    <text evidence="5">The sequence shown here is derived from an EMBL/GenBank/DDBJ whole genome shotgun (WGS) entry which is preliminary data.</text>
</comment>
<evidence type="ECO:0000256" key="2">
    <source>
        <dbReference type="RuleBase" id="RU004135"/>
    </source>
</evidence>
<dbReference type="GO" id="GO:0005524">
    <property type="term" value="F:ATP binding"/>
    <property type="evidence" value="ECO:0007669"/>
    <property type="project" value="InterPro"/>
</dbReference>
<dbReference type="PANTHER" id="PTHR23135:SF4">
    <property type="entry name" value="UDP-N-ACETYLMURAMOYL-L-ALANYL-D-GLUTAMATE--2,6-DIAMINOPIMELATE LIGASE MURE HOMOLOG, CHLOROPLASTIC"/>
    <property type="match status" value="1"/>
</dbReference>
<dbReference type="UniPathway" id="UPA00219"/>
<dbReference type="Gene3D" id="3.40.1190.10">
    <property type="entry name" value="Mur-like, catalytic domain"/>
    <property type="match status" value="1"/>
</dbReference>
<dbReference type="NCBIfam" id="TIGR01085">
    <property type="entry name" value="murE"/>
    <property type="match status" value="1"/>
</dbReference>
<keyword evidence="2" id="KW-0961">Cell wall biogenesis/degradation</keyword>
<dbReference type="GO" id="GO:0005737">
    <property type="term" value="C:cytoplasm"/>
    <property type="evidence" value="ECO:0007669"/>
    <property type="project" value="UniProtKB-SubCell"/>
</dbReference>
<dbReference type="Pfam" id="PF02875">
    <property type="entry name" value="Mur_ligase_C"/>
    <property type="match status" value="1"/>
</dbReference>
<dbReference type="Proteomes" id="UP000231569">
    <property type="component" value="Unassembled WGS sequence"/>
</dbReference>
<comment type="pathway">
    <text evidence="2">Cell wall biogenesis; peptidoglycan biosynthesis.</text>
</comment>
<feature type="domain" description="Mur ligase C-terminal" evidence="3">
    <location>
        <begin position="194"/>
        <end position="326"/>
    </location>
</feature>
<dbReference type="GO" id="GO:0051301">
    <property type="term" value="P:cell division"/>
    <property type="evidence" value="ECO:0007669"/>
    <property type="project" value="UniProtKB-KW"/>
</dbReference>
<name>A0A2M8KUP3_9BACT</name>
<evidence type="ECO:0000313" key="6">
    <source>
        <dbReference type="Proteomes" id="UP000231569"/>
    </source>
</evidence>
<evidence type="ECO:0000259" key="4">
    <source>
        <dbReference type="Pfam" id="PF08245"/>
    </source>
</evidence>
<evidence type="ECO:0000256" key="1">
    <source>
        <dbReference type="ARBA" id="ARBA00005898"/>
    </source>
</evidence>
<dbReference type="InterPro" id="IPR036615">
    <property type="entry name" value="Mur_ligase_C_dom_sf"/>
</dbReference>
<dbReference type="SUPFAM" id="SSF53623">
    <property type="entry name" value="MurD-like peptide ligases, catalytic domain"/>
    <property type="match status" value="1"/>
</dbReference>
<dbReference type="GO" id="GO:0008360">
    <property type="term" value="P:regulation of cell shape"/>
    <property type="evidence" value="ECO:0007669"/>
    <property type="project" value="UniProtKB-KW"/>
</dbReference>
<gene>
    <name evidence="5" type="ORF">COU89_02350</name>
</gene>
<keyword evidence="2" id="KW-0131">Cell cycle</keyword>
<keyword evidence="2" id="KW-0573">Peptidoglycan synthesis</keyword>
<evidence type="ECO:0000313" key="5">
    <source>
        <dbReference type="EMBL" id="PJE63621.1"/>
    </source>
</evidence>
<reference evidence="6" key="1">
    <citation type="submission" date="2017-09" db="EMBL/GenBank/DDBJ databases">
        <title>Depth-based differentiation of microbial function through sediment-hosted aquifers and enrichment of novel symbionts in the deep terrestrial subsurface.</title>
        <authorList>
            <person name="Probst A.J."/>
            <person name="Ladd B."/>
            <person name="Jarett J.K."/>
            <person name="Geller-Mcgrath D.E."/>
            <person name="Sieber C.M.K."/>
            <person name="Emerson J.B."/>
            <person name="Anantharaman K."/>
            <person name="Thomas B.C."/>
            <person name="Malmstrom R."/>
            <person name="Stieglmeier M."/>
            <person name="Klingl A."/>
            <person name="Woyke T."/>
            <person name="Ryan C.M."/>
            <person name="Banfield J.F."/>
        </authorList>
    </citation>
    <scope>NUCLEOTIDE SEQUENCE [LARGE SCALE GENOMIC DNA]</scope>
</reference>
<sequence>MIYEALVAMGEKVSYISTVKANIAGKAYDTGFHVTTPSPFFIQRSIHRAVQAGCKYFVLETTSHALDQLRVWGCHYRVAALTNITKEHLDYHKSIEAYGKIKLQLINSADIAVVNADNPTQYLFKHLIKNKNIWFSSVRKKADFTFSELTNSTLQSLSGFQRENALLAYGVLRVLGFKKRQILGPLAHFKGVEGRLDYIEKGGKRFVVDFAHTPNAYLRLYEYIEHAYSYKRLIHVFGCAGLRDKQKRPVMGRYAAQHADVIILTEEDYRTEPLENIFNNIEAGIKKEKHHEKDVGYFCIPNRLNAIKKAISLARKDDLILLTGKGHEKSLARGKHEDDWYEYDAIDKALAS</sequence>